<feature type="domain" description="Acyl-CoA thioesterase-like C-terminal" evidence="2">
    <location>
        <begin position="138"/>
        <end position="251"/>
    </location>
</feature>
<keyword evidence="4" id="KW-1185">Reference proteome</keyword>
<sequence length="259" mass="27738">MAYFTRLGPGTFRPSVHVGGAWNTDEQHIAPALGLLVHAVEQDRDRRRDDGLLIGRLSYDILGTVPMDVCEVGVSVLRAGRTIELVEAVLQHGGGAAVRLRAWLMQDHDTDALVASALPSIDPPDAMEQWDPTSVWPGGFIASAEVRRSQREPGRATFWVRPTVPLVEGEEVSTLASAAGVFDIANGMTVRADPRRVAFPNIDLTAHLFAQPGSAWVGFDTTVSFGAGGFGLTSTTLHDLYGPIGTQAQILSVRPLPPA</sequence>
<dbReference type="AlphaFoldDB" id="A0A1N7DLM5"/>
<accession>A0A1N7DLM5</accession>
<protein>
    <submittedName>
        <fullName evidence="3">Thioesterase-like superfamily protein</fullName>
    </submittedName>
</protein>
<organism evidence="3 4">
    <name type="scientific">Williamsia sterculiae</name>
    <dbReference type="NCBI Taxonomy" id="1344003"/>
    <lineage>
        <taxon>Bacteria</taxon>
        <taxon>Bacillati</taxon>
        <taxon>Actinomycetota</taxon>
        <taxon>Actinomycetes</taxon>
        <taxon>Mycobacteriales</taxon>
        <taxon>Nocardiaceae</taxon>
        <taxon>Williamsia</taxon>
    </lineage>
</organism>
<proteinExistence type="predicted"/>
<evidence type="ECO:0000259" key="1">
    <source>
        <dbReference type="Pfam" id="PF13622"/>
    </source>
</evidence>
<feature type="domain" description="Acyl-CoA thioesterase-like N-terminal HotDog" evidence="1">
    <location>
        <begin position="21"/>
        <end position="104"/>
    </location>
</feature>
<dbReference type="OrthoDB" id="1413770at2"/>
<evidence type="ECO:0000313" key="3">
    <source>
        <dbReference type="EMBL" id="SIR76789.1"/>
    </source>
</evidence>
<evidence type="ECO:0000313" key="4">
    <source>
        <dbReference type="Proteomes" id="UP000186218"/>
    </source>
</evidence>
<reference evidence="3 4" key="1">
    <citation type="submission" date="2017-01" db="EMBL/GenBank/DDBJ databases">
        <authorList>
            <person name="Mah S.A."/>
            <person name="Swanson W.J."/>
            <person name="Moy G.W."/>
            <person name="Vacquier V.D."/>
        </authorList>
    </citation>
    <scope>NUCLEOTIDE SEQUENCE [LARGE SCALE GENOMIC DNA]</scope>
    <source>
        <strain evidence="3 4">CPCC 203464</strain>
    </source>
</reference>
<dbReference type="InterPro" id="IPR049449">
    <property type="entry name" value="TesB_ACOT8-like_N"/>
</dbReference>
<name>A0A1N7DLM5_9NOCA</name>
<dbReference type="Proteomes" id="UP000186218">
    <property type="component" value="Unassembled WGS sequence"/>
</dbReference>
<evidence type="ECO:0000259" key="2">
    <source>
        <dbReference type="Pfam" id="PF20789"/>
    </source>
</evidence>
<gene>
    <name evidence="3" type="ORF">SAMN05445060_0746</name>
</gene>
<dbReference type="Gene3D" id="2.40.160.210">
    <property type="entry name" value="Acyl-CoA thioesterase, double hotdog domain"/>
    <property type="match status" value="1"/>
</dbReference>
<dbReference type="InterPro" id="IPR042171">
    <property type="entry name" value="Acyl-CoA_hotdog"/>
</dbReference>
<dbReference type="RefSeq" id="WP_076476695.1">
    <property type="nucleotide sequence ID" value="NZ_FTNT01000002.1"/>
</dbReference>
<dbReference type="Pfam" id="PF13622">
    <property type="entry name" value="4HBT_3"/>
    <property type="match status" value="1"/>
</dbReference>
<dbReference type="InterPro" id="IPR049450">
    <property type="entry name" value="ACOT8-like_C"/>
</dbReference>
<dbReference type="EMBL" id="FTNT01000002">
    <property type="protein sequence ID" value="SIR76789.1"/>
    <property type="molecule type" value="Genomic_DNA"/>
</dbReference>
<dbReference type="Pfam" id="PF20789">
    <property type="entry name" value="4HBT_3C"/>
    <property type="match status" value="1"/>
</dbReference>